<feature type="compositionally biased region" description="Polar residues" evidence="1">
    <location>
        <begin position="60"/>
        <end position="69"/>
    </location>
</feature>
<comment type="caution">
    <text evidence="3">The sequence shown here is derived from an EMBL/GenBank/DDBJ whole genome shotgun (WGS) entry which is preliminary data.</text>
</comment>
<dbReference type="EMBL" id="JACAZI010000022">
    <property type="protein sequence ID" value="KAF7337030.1"/>
    <property type="molecule type" value="Genomic_DNA"/>
</dbReference>
<evidence type="ECO:0000256" key="1">
    <source>
        <dbReference type="SAM" id="MobiDB-lite"/>
    </source>
</evidence>
<dbReference type="AlphaFoldDB" id="A0A8H7CGZ2"/>
<sequence length="712" mass="76799">MNYPEELFATGPPSTENARGRRLSDPGRPSESLSKALSRRNSDPGNGFSVFALRNDTLRPVTQQSMNSRSDGRRLSYAETSSATQSFVSFDSAPMDSTPTHSAVAFSTASDGEDLGAIPPYRNARHDSPARSNTVYAPQAAGPRLDPRRTATMGPDPRQASNGPARQPAQPSLTSGKPDFVPDVVLDAGDRAARRHEGVPQSLHAGRRREGVPQPLDAGDRRAEGVPQSLRPGDRTARDPEGVPQSLRPGERTARGHQSGAQDERTVRGYQSGAQDAGDRTVHGSEGIPQSQPQRRGTRETSNSSQRRDAREAATQQPPSLPYNPYSSSAQEAYAPASHDSDPRRSYKVSATPTIVPTPAPAPRTDEPSRPSFQDSRQRLPSAASASNPNRAPEQESRQRLPSAAAPESRPRLPSTASNPNRVAPTAPPPPANKPLPAADPRHQEPQTPTTVRPSTASNRPATPSTPNTPKPKPEQPRRAMPTSTAAAISSQRPPLPSSISQMDTKYVNMLLAIDSIPSLYNILASFFTWILLAGFVLFPGTFTNLQQNNELGALGITAANVIKHLSLYVIAWVCTFIGAAGMSWLWYRWRGNYIWCLNRIFLPGLMNSLAGVLSTLASVLGTQNATFSISSKSTIIVTSTIAGICGILTAFYMFVLIRGLKKQHDAEVGKQRAGEAWGGVCGFVQEEGGGVILGREERDSPYLFWKFEGTM</sequence>
<evidence type="ECO:0000313" key="3">
    <source>
        <dbReference type="EMBL" id="KAF7337030.1"/>
    </source>
</evidence>
<organism evidence="3 4">
    <name type="scientific">Mycena venus</name>
    <dbReference type="NCBI Taxonomy" id="2733690"/>
    <lineage>
        <taxon>Eukaryota</taxon>
        <taxon>Fungi</taxon>
        <taxon>Dikarya</taxon>
        <taxon>Basidiomycota</taxon>
        <taxon>Agaricomycotina</taxon>
        <taxon>Agaricomycetes</taxon>
        <taxon>Agaricomycetidae</taxon>
        <taxon>Agaricales</taxon>
        <taxon>Marasmiineae</taxon>
        <taxon>Mycenaceae</taxon>
        <taxon>Mycena</taxon>
    </lineage>
</organism>
<feature type="transmembrane region" description="Helical" evidence="2">
    <location>
        <begin position="566"/>
        <end position="588"/>
    </location>
</feature>
<feature type="transmembrane region" description="Helical" evidence="2">
    <location>
        <begin position="634"/>
        <end position="656"/>
    </location>
</feature>
<keyword evidence="2" id="KW-1133">Transmembrane helix</keyword>
<feature type="compositionally biased region" description="Polar residues" evidence="1">
    <location>
        <begin position="288"/>
        <end position="305"/>
    </location>
</feature>
<dbReference type="Proteomes" id="UP000620124">
    <property type="component" value="Unassembled WGS sequence"/>
</dbReference>
<feature type="compositionally biased region" description="Low complexity" evidence="1">
    <location>
        <begin position="381"/>
        <end position="392"/>
    </location>
</feature>
<keyword evidence="2" id="KW-0812">Transmembrane</keyword>
<reference evidence="3" key="1">
    <citation type="submission" date="2020-05" db="EMBL/GenBank/DDBJ databases">
        <title>Mycena genomes resolve the evolution of fungal bioluminescence.</title>
        <authorList>
            <person name="Tsai I.J."/>
        </authorList>
    </citation>
    <scope>NUCLEOTIDE SEQUENCE</scope>
    <source>
        <strain evidence="3">CCC161011</strain>
    </source>
</reference>
<gene>
    <name evidence="3" type="ORF">MVEN_02139700</name>
</gene>
<evidence type="ECO:0000256" key="2">
    <source>
        <dbReference type="SAM" id="Phobius"/>
    </source>
</evidence>
<protein>
    <submittedName>
        <fullName evidence="3">Uncharacterized protein</fullName>
    </submittedName>
</protein>
<feature type="compositionally biased region" description="Polar residues" evidence="1">
    <location>
        <begin position="78"/>
        <end position="110"/>
    </location>
</feature>
<keyword evidence="2" id="KW-0472">Membrane</keyword>
<feature type="compositionally biased region" description="Polar residues" evidence="1">
    <location>
        <begin position="446"/>
        <end position="460"/>
    </location>
</feature>
<feature type="compositionally biased region" description="Basic and acidic residues" evidence="1">
    <location>
        <begin position="232"/>
        <end position="241"/>
    </location>
</feature>
<evidence type="ECO:0000313" key="4">
    <source>
        <dbReference type="Proteomes" id="UP000620124"/>
    </source>
</evidence>
<feature type="transmembrane region" description="Helical" evidence="2">
    <location>
        <begin position="520"/>
        <end position="546"/>
    </location>
</feature>
<dbReference type="OrthoDB" id="3254104at2759"/>
<keyword evidence="4" id="KW-1185">Reference proteome</keyword>
<feature type="transmembrane region" description="Helical" evidence="2">
    <location>
        <begin position="600"/>
        <end position="622"/>
    </location>
</feature>
<accession>A0A8H7CGZ2</accession>
<name>A0A8H7CGZ2_9AGAR</name>
<proteinExistence type="predicted"/>
<feature type="compositionally biased region" description="Polar residues" evidence="1">
    <location>
        <begin position="482"/>
        <end position="498"/>
    </location>
</feature>
<feature type="compositionally biased region" description="Basic and acidic residues" evidence="1">
    <location>
        <begin position="188"/>
        <end position="198"/>
    </location>
</feature>
<feature type="region of interest" description="Disordered" evidence="1">
    <location>
        <begin position="1"/>
        <end position="498"/>
    </location>
</feature>
<feature type="compositionally biased region" description="Polar residues" evidence="1">
    <location>
        <begin position="159"/>
        <end position="175"/>
    </location>
</feature>